<protein>
    <submittedName>
        <fullName evidence="1">Uncharacterized protein</fullName>
    </submittedName>
</protein>
<sequence length="82" mass="9287">MAFAAIFTDAIAARDIALIRRRLLAETADAASTRQDVYSRSEVRYVSSVDAPKLRTQADEAAKKYRLLDTKIQQLNWLTELN</sequence>
<proteinExistence type="predicted"/>
<organism evidence="1 2">
    <name type="scientific">Schaalia turicensis ACS-279-V-Col4</name>
    <dbReference type="NCBI Taxonomy" id="883077"/>
    <lineage>
        <taxon>Bacteria</taxon>
        <taxon>Bacillati</taxon>
        <taxon>Actinomycetota</taxon>
        <taxon>Actinomycetes</taxon>
        <taxon>Actinomycetales</taxon>
        <taxon>Actinomycetaceae</taxon>
        <taxon>Schaalia</taxon>
    </lineage>
</organism>
<keyword evidence="2" id="KW-1185">Reference proteome</keyword>
<dbReference type="NCBIfam" id="NF038048">
    <property type="entry name" value="DIP1984_fam"/>
    <property type="match status" value="1"/>
</dbReference>
<dbReference type="Proteomes" id="UP000003994">
    <property type="component" value="Unassembled WGS sequence"/>
</dbReference>
<name>K0YPN1_9ACTO</name>
<dbReference type="Pfam" id="PF20935">
    <property type="entry name" value="DUF6847"/>
    <property type="match status" value="1"/>
</dbReference>
<dbReference type="HOGENOM" id="CLU_2550741_0_0_11"/>
<accession>K0YPN1</accession>
<comment type="caution">
    <text evidence="1">The sequence shown here is derived from an EMBL/GenBank/DDBJ whole genome shotgun (WGS) entry which is preliminary data.</text>
</comment>
<evidence type="ECO:0000313" key="1">
    <source>
        <dbReference type="EMBL" id="EJZ85431.1"/>
    </source>
</evidence>
<dbReference type="eggNOG" id="ENOG5032S2G">
    <property type="taxonomic scope" value="Bacteria"/>
</dbReference>
<dbReference type="InterPro" id="IPR047741">
    <property type="entry name" value="DIP1984-like"/>
</dbReference>
<dbReference type="AlphaFoldDB" id="K0YPN1"/>
<reference evidence="1 2" key="1">
    <citation type="submission" date="2012-07" db="EMBL/GenBank/DDBJ databases">
        <title>The Genome Sequence of Actinomyces turicensis ACS-279-V-COL4.</title>
        <authorList>
            <consortium name="The Broad Institute Genome Sequencing Platform"/>
            <person name="Earl A."/>
            <person name="Ward D."/>
            <person name="Feldgarden M."/>
            <person name="Gevers D."/>
            <person name="Saerens B."/>
            <person name="Vaneechoutte M."/>
            <person name="Walker B."/>
            <person name="Young S.K."/>
            <person name="Zeng Q."/>
            <person name="Gargeya S."/>
            <person name="Fitzgerald M."/>
            <person name="Haas B."/>
            <person name="Abouelleil A."/>
            <person name="Alvarado L."/>
            <person name="Arachchi H.M."/>
            <person name="Berlin A."/>
            <person name="Chapman S.B."/>
            <person name="Goldberg J."/>
            <person name="Griggs A."/>
            <person name="Gujja S."/>
            <person name="Hansen M."/>
            <person name="Howarth C."/>
            <person name="Imamovic A."/>
            <person name="Larimer J."/>
            <person name="McCowen C."/>
            <person name="Montmayeur A."/>
            <person name="Murphy C."/>
            <person name="Neiman D."/>
            <person name="Pearson M."/>
            <person name="Priest M."/>
            <person name="Roberts A."/>
            <person name="Saif S."/>
            <person name="Shea T."/>
            <person name="Sisk P."/>
            <person name="Sykes S."/>
            <person name="Wortman J."/>
            <person name="Nusbaum C."/>
            <person name="Birren B."/>
        </authorList>
    </citation>
    <scope>NUCLEOTIDE SEQUENCE [LARGE SCALE GENOMIC DNA]</scope>
    <source>
        <strain evidence="1 2">ACS-279-V-Col4</strain>
    </source>
</reference>
<gene>
    <name evidence="1" type="ORF">HMPREF9241_01431</name>
</gene>
<dbReference type="PATRIC" id="fig|883077.3.peg.1441"/>
<evidence type="ECO:0000313" key="2">
    <source>
        <dbReference type="Proteomes" id="UP000003994"/>
    </source>
</evidence>
<dbReference type="Gene3D" id="6.10.320.10">
    <property type="match status" value="1"/>
</dbReference>
<dbReference type="RefSeq" id="WP_006681631.1">
    <property type="nucleotide sequence ID" value="NZ_JH815210.1"/>
</dbReference>
<dbReference type="EMBL" id="AGWQ01000008">
    <property type="protein sequence ID" value="EJZ85431.1"/>
    <property type="molecule type" value="Genomic_DNA"/>
</dbReference>
<dbReference type="STRING" id="883077.HMPREF9241_01431"/>